<evidence type="ECO:0000313" key="2">
    <source>
        <dbReference type="EMBL" id="GAA3747584.1"/>
    </source>
</evidence>
<reference evidence="3" key="1">
    <citation type="journal article" date="2019" name="Int. J. Syst. Evol. Microbiol.">
        <title>The Global Catalogue of Microorganisms (GCM) 10K type strain sequencing project: providing services to taxonomists for standard genome sequencing and annotation.</title>
        <authorList>
            <consortium name="The Broad Institute Genomics Platform"/>
            <consortium name="The Broad Institute Genome Sequencing Center for Infectious Disease"/>
            <person name="Wu L."/>
            <person name="Ma J."/>
        </authorList>
    </citation>
    <scope>NUCLEOTIDE SEQUENCE [LARGE SCALE GENOMIC DNA]</scope>
    <source>
        <strain evidence="3">JCM 17137</strain>
    </source>
</reference>
<comment type="caution">
    <text evidence="2">The sequence shown here is derived from an EMBL/GenBank/DDBJ whole genome shotgun (WGS) entry which is preliminary data.</text>
</comment>
<name>A0ABP7FUS9_9ACTN</name>
<dbReference type="Proteomes" id="UP001500908">
    <property type="component" value="Unassembled WGS sequence"/>
</dbReference>
<organism evidence="2 3">
    <name type="scientific">Salinactinospora qingdaonensis</name>
    <dbReference type="NCBI Taxonomy" id="702744"/>
    <lineage>
        <taxon>Bacteria</taxon>
        <taxon>Bacillati</taxon>
        <taxon>Actinomycetota</taxon>
        <taxon>Actinomycetes</taxon>
        <taxon>Streptosporangiales</taxon>
        <taxon>Nocardiopsidaceae</taxon>
        <taxon>Salinactinospora</taxon>
    </lineage>
</organism>
<feature type="region of interest" description="Disordered" evidence="1">
    <location>
        <begin position="225"/>
        <end position="248"/>
    </location>
</feature>
<protein>
    <submittedName>
        <fullName evidence="2">Uncharacterized protein</fullName>
    </submittedName>
</protein>
<evidence type="ECO:0000256" key="1">
    <source>
        <dbReference type="SAM" id="MobiDB-lite"/>
    </source>
</evidence>
<evidence type="ECO:0000313" key="3">
    <source>
        <dbReference type="Proteomes" id="UP001500908"/>
    </source>
</evidence>
<dbReference type="RefSeq" id="WP_344971911.1">
    <property type="nucleotide sequence ID" value="NZ_BAABDD010000012.1"/>
</dbReference>
<accession>A0ABP7FUS9</accession>
<proteinExistence type="predicted"/>
<sequence length="248" mass="27433">MSADATPRGVRITELDHDTIAGVFADVFGQRRRCTALDALDPNAQQWLLAELGDTRITGGCSDGQWQLAYSNPQADRLSGEHGEAWRLLELVVFSENAQIRIGEVAEFGHSAVEDRAESEALPSYLKPRDRSFLLLGTETKPHRDKVAGGPPMTWGREPSGSWVLHPLPHADWKDFGVTRPTRQEREQGRTPVSRGSWLCLREYWAQDETTGAVHVAFHRLTGYHAGDKPATSLPTQAPSALDQGDDE</sequence>
<gene>
    <name evidence="2" type="ORF">GCM10022402_28670</name>
</gene>
<keyword evidence="3" id="KW-1185">Reference proteome</keyword>
<dbReference type="EMBL" id="BAABDD010000012">
    <property type="protein sequence ID" value="GAA3747584.1"/>
    <property type="molecule type" value="Genomic_DNA"/>
</dbReference>